<evidence type="ECO:0000256" key="6">
    <source>
        <dbReference type="ARBA" id="ARBA00023136"/>
    </source>
</evidence>
<dbReference type="PANTHER" id="PTHR42920:SF5">
    <property type="entry name" value="EAMA DOMAIN-CONTAINING PROTEIN"/>
    <property type="match status" value="1"/>
</dbReference>
<dbReference type="SUPFAM" id="SSF103481">
    <property type="entry name" value="Multidrug resistance efflux transporter EmrE"/>
    <property type="match status" value="2"/>
</dbReference>
<comment type="subcellular location">
    <subcellularLocation>
        <location evidence="1">Cell membrane</location>
        <topology evidence="1">Multi-pass membrane protein</topology>
    </subcellularLocation>
</comment>
<protein>
    <submittedName>
        <fullName evidence="9">EamA family transporter</fullName>
    </submittedName>
</protein>
<feature type="transmembrane region" description="Helical" evidence="7">
    <location>
        <begin position="38"/>
        <end position="58"/>
    </location>
</feature>
<proteinExistence type="inferred from homology"/>
<dbReference type="EMBL" id="PPXF01000040">
    <property type="protein sequence ID" value="POH65373.1"/>
    <property type="molecule type" value="Genomic_DNA"/>
</dbReference>
<name>A0A2S3ZFA6_9MICO</name>
<evidence type="ECO:0000256" key="1">
    <source>
        <dbReference type="ARBA" id="ARBA00004651"/>
    </source>
</evidence>
<evidence type="ECO:0000256" key="7">
    <source>
        <dbReference type="SAM" id="Phobius"/>
    </source>
</evidence>
<feature type="transmembrane region" description="Helical" evidence="7">
    <location>
        <begin position="272"/>
        <end position="291"/>
    </location>
</feature>
<comment type="caution">
    <text evidence="9">The sequence shown here is derived from an EMBL/GenBank/DDBJ whole genome shotgun (WGS) entry which is preliminary data.</text>
</comment>
<dbReference type="InterPro" id="IPR037185">
    <property type="entry name" value="EmrE-like"/>
</dbReference>
<feature type="transmembrane region" description="Helical" evidence="7">
    <location>
        <begin position="247"/>
        <end position="266"/>
    </location>
</feature>
<reference evidence="9 10" key="1">
    <citation type="submission" date="2018-01" db="EMBL/GenBank/DDBJ databases">
        <title>Cryobacterium sp. nov., from glaciers in China.</title>
        <authorList>
            <person name="Liu Q."/>
            <person name="Xin Y.-H."/>
        </authorList>
    </citation>
    <scope>NUCLEOTIDE SEQUENCE [LARGE SCALE GENOMIC DNA]</scope>
    <source>
        <strain evidence="9 10">TMB1-8</strain>
    </source>
</reference>
<feature type="transmembrane region" description="Helical" evidence="7">
    <location>
        <begin position="96"/>
        <end position="115"/>
    </location>
</feature>
<accession>A0A2S3ZFA6</accession>
<keyword evidence="6 7" id="KW-0472">Membrane</keyword>
<keyword evidence="3" id="KW-1003">Cell membrane</keyword>
<feature type="transmembrane region" description="Helical" evidence="7">
    <location>
        <begin position="152"/>
        <end position="171"/>
    </location>
</feature>
<keyword evidence="5 7" id="KW-1133">Transmembrane helix</keyword>
<dbReference type="PANTHER" id="PTHR42920">
    <property type="entry name" value="OS03G0707200 PROTEIN-RELATED"/>
    <property type="match status" value="1"/>
</dbReference>
<dbReference type="AlphaFoldDB" id="A0A2S3ZFA6"/>
<feature type="transmembrane region" description="Helical" evidence="7">
    <location>
        <begin position="214"/>
        <end position="235"/>
    </location>
</feature>
<dbReference type="GO" id="GO:0005886">
    <property type="term" value="C:plasma membrane"/>
    <property type="evidence" value="ECO:0007669"/>
    <property type="project" value="UniProtKB-SubCell"/>
</dbReference>
<organism evidence="9 10">
    <name type="scientific">Cryobacterium zongtaii</name>
    <dbReference type="NCBI Taxonomy" id="1259217"/>
    <lineage>
        <taxon>Bacteria</taxon>
        <taxon>Bacillati</taxon>
        <taxon>Actinomycetota</taxon>
        <taxon>Actinomycetes</taxon>
        <taxon>Micrococcales</taxon>
        <taxon>Microbacteriaceae</taxon>
        <taxon>Cryobacterium</taxon>
    </lineage>
</organism>
<gene>
    <name evidence="9" type="ORF">C3B59_09045</name>
</gene>
<dbReference type="Proteomes" id="UP000237104">
    <property type="component" value="Unassembled WGS sequence"/>
</dbReference>
<dbReference type="InterPro" id="IPR000620">
    <property type="entry name" value="EamA_dom"/>
</dbReference>
<keyword evidence="4 7" id="KW-0812">Transmembrane</keyword>
<evidence type="ECO:0000259" key="8">
    <source>
        <dbReference type="Pfam" id="PF00892"/>
    </source>
</evidence>
<dbReference type="OrthoDB" id="4833087at2"/>
<feature type="transmembrane region" description="Helical" evidence="7">
    <location>
        <begin position="70"/>
        <end position="90"/>
    </location>
</feature>
<evidence type="ECO:0000313" key="9">
    <source>
        <dbReference type="EMBL" id="POH65373.1"/>
    </source>
</evidence>
<evidence type="ECO:0000256" key="2">
    <source>
        <dbReference type="ARBA" id="ARBA00007362"/>
    </source>
</evidence>
<feature type="domain" description="EamA" evidence="8">
    <location>
        <begin position="149"/>
        <end position="286"/>
    </location>
</feature>
<feature type="transmembrane region" description="Helical" evidence="7">
    <location>
        <begin position="122"/>
        <end position="140"/>
    </location>
</feature>
<evidence type="ECO:0000256" key="4">
    <source>
        <dbReference type="ARBA" id="ARBA00022692"/>
    </source>
</evidence>
<dbReference type="InterPro" id="IPR051258">
    <property type="entry name" value="Diverse_Substrate_Transporter"/>
</dbReference>
<feature type="domain" description="EamA" evidence="8">
    <location>
        <begin position="11"/>
        <end position="138"/>
    </location>
</feature>
<sequence length="383" mass="40191">MPALLRRFHVDLLLLLVAASWGSTYLVAKELVQQESVVALLALRMLLAAALMAAIVAARRNRITAAELRAGVLLGAILAAVFAFETFGIAHTSATNAGLIISLTIVFTPILDSAVSGRQLPGRFFLATTIAIGGVALLASNGAFHTPSLGDLLILVAAIIRAIHVTSMFTLTGTKPMNSLHLTTVQLATCATLFSAASLFYGDSIPHFLANLDTARAVLFLYLVLACTVFAFLVQTWAVRRTSPSRVSLLLGTEPIWAAIVGVAIARDTVTLPGYFGIALILAGTAWGRSLEHGHRLSERARDEASLSVVERSPSRAAAFGASGSVVEGDLVAVGVGEGERSTEWAVDRGRDDRVAVGDESVVDGLDVGRVEPDRGADAGLGN</sequence>
<evidence type="ECO:0000313" key="10">
    <source>
        <dbReference type="Proteomes" id="UP000237104"/>
    </source>
</evidence>
<evidence type="ECO:0000256" key="3">
    <source>
        <dbReference type="ARBA" id="ARBA00022475"/>
    </source>
</evidence>
<feature type="transmembrane region" description="Helical" evidence="7">
    <location>
        <begin position="183"/>
        <end position="202"/>
    </location>
</feature>
<evidence type="ECO:0000256" key="5">
    <source>
        <dbReference type="ARBA" id="ARBA00022989"/>
    </source>
</evidence>
<comment type="similarity">
    <text evidence="2">Belongs to the EamA transporter family.</text>
</comment>
<dbReference type="Pfam" id="PF00892">
    <property type="entry name" value="EamA"/>
    <property type="match status" value="2"/>
</dbReference>